<evidence type="ECO:0000313" key="1">
    <source>
        <dbReference type="EMBL" id="EJK70044.1"/>
    </source>
</evidence>
<name>K0SYI9_THAOC</name>
<accession>K0SYI9</accession>
<protein>
    <submittedName>
        <fullName evidence="1">Uncharacterized protein</fullName>
    </submittedName>
</protein>
<dbReference type="AlphaFoldDB" id="K0SYI9"/>
<evidence type="ECO:0000313" key="2">
    <source>
        <dbReference type="Proteomes" id="UP000266841"/>
    </source>
</evidence>
<gene>
    <name evidence="1" type="ORF">THAOC_08636</name>
</gene>
<organism evidence="1 2">
    <name type="scientific">Thalassiosira oceanica</name>
    <name type="common">Marine diatom</name>
    <dbReference type="NCBI Taxonomy" id="159749"/>
    <lineage>
        <taxon>Eukaryota</taxon>
        <taxon>Sar</taxon>
        <taxon>Stramenopiles</taxon>
        <taxon>Ochrophyta</taxon>
        <taxon>Bacillariophyta</taxon>
        <taxon>Coscinodiscophyceae</taxon>
        <taxon>Thalassiosirophycidae</taxon>
        <taxon>Thalassiosirales</taxon>
        <taxon>Thalassiosiraceae</taxon>
        <taxon>Thalassiosira</taxon>
    </lineage>
</organism>
<reference evidence="1 2" key="1">
    <citation type="journal article" date="2012" name="Genome Biol.">
        <title>Genome and low-iron response of an oceanic diatom adapted to chronic iron limitation.</title>
        <authorList>
            <person name="Lommer M."/>
            <person name="Specht M."/>
            <person name="Roy A.S."/>
            <person name="Kraemer L."/>
            <person name="Andreson R."/>
            <person name="Gutowska M.A."/>
            <person name="Wolf J."/>
            <person name="Bergner S.V."/>
            <person name="Schilhabel M.B."/>
            <person name="Klostermeier U.C."/>
            <person name="Beiko R.G."/>
            <person name="Rosenstiel P."/>
            <person name="Hippler M."/>
            <person name="Laroche J."/>
        </authorList>
    </citation>
    <scope>NUCLEOTIDE SEQUENCE [LARGE SCALE GENOMIC DNA]</scope>
    <source>
        <strain evidence="1 2">CCMP1005</strain>
    </source>
</reference>
<dbReference type="EMBL" id="AGNL01009148">
    <property type="protein sequence ID" value="EJK70044.1"/>
    <property type="molecule type" value="Genomic_DNA"/>
</dbReference>
<proteinExistence type="predicted"/>
<comment type="caution">
    <text evidence="1">The sequence shown here is derived from an EMBL/GenBank/DDBJ whole genome shotgun (WGS) entry which is preliminary data.</text>
</comment>
<keyword evidence="2" id="KW-1185">Reference proteome</keyword>
<sequence length="166" mass="18735">MFGPGLSAFHNCELTPGMHATICGRRLITIKIEFSQCMARLPEECRRSVEGEIPDMHRLELTQDGNIFASYPVVRRSSGDMDVQDTNNRTAASLHRLLRLMKFHELKESSILAELAVWKSRIDQATTPVPPEERSEYRVSIPDPARCLIMEYCGFTDLLEPAIEGG</sequence>
<dbReference type="Proteomes" id="UP000266841">
    <property type="component" value="Unassembled WGS sequence"/>
</dbReference>